<dbReference type="GO" id="GO:0005615">
    <property type="term" value="C:extracellular space"/>
    <property type="evidence" value="ECO:0007669"/>
    <property type="project" value="UniProtKB-ARBA"/>
</dbReference>
<dbReference type="InterPro" id="IPR052444">
    <property type="entry name" value="Spz/Toll_ligand-like"/>
</dbReference>
<keyword evidence="2" id="KW-1015">Disulfide bond</keyword>
<feature type="region of interest" description="Disordered" evidence="4">
    <location>
        <begin position="413"/>
        <end position="432"/>
    </location>
</feature>
<dbReference type="GO" id="GO:0008083">
    <property type="term" value="F:growth factor activity"/>
    <property type="evidence" value="ECO:0007669"/>
    <property type="project" value="TreeGrafter"/>
</dbReference>
<keyword evidence="1 5" id="KW-0732">Signal</keyword>
<dbReference type="Proteomes" id="UP000827092">
    <property type="component" value="Unassembled WGS sequence"/>
</dbReference>
<feature type="compositionally biased region" description="Basic and acidic residues" evidence="4">
    <location>
        <begin position="511"/>
        <end position="534"/>
    </location>
</feature>
<sequence length="736" mass="81893">MRLLALISILVLVAVVRGQPASPSPDKFTFGIEDAKQQQKQTLDDAQEEALVVFETILEDEKEANKSDAIIVKTDDDDVGDDDENDDNDDDNKDTTKKGDNDNDDDDEDEIDDEVSSDSPKTVAKSSTNQIRRQGDLYTEFHKKDDDTSNQYPSPYDSDSSPLLHLTQGGYQRPYYRHRSYDNIQTQQTAERPAATGELPRPQPQVTYTPAYQQPQVDSMFFHNPFESSGPFTNANAEFFNARQSPYPDFRPPSNMPFRNEFQGVSREQNPYQISSMVDPNLLFQGHPQFVQAHPMMADARQRPVPSIFQPQMSYPSSYVGNGADSSSSRPDYSVYFRNSQPPPPMNLPHFQGNFYNVLPPNGAGFGNNPTLFPNAPAQSGFARYPAASQLNTDPKPEQKSGETVSEVQKPIAADQLNAQPDKEDPVSVPFGTRIPQTPFAVPRDVYIRYPMTEAGYATEDSLPAHNATEVSSTRQNSSPFPFLAAGRPFPGFSSPDPYRKVLNSLQQSTNKEDNSSKPAEEFSRNAASTHRETVPSMRRYPAGPRFYESNNAALPFALSDRYPFPTVAQPAPGATPACAKNANTTLCFKDTEYPRRELLYALNSDSFLLDRLVMSDQQRLDDIPLVSDQLNKTADENYVCKAEVTYGTPLRAKNTRGAWKVVVNIEGAIGGGKFIQPVRIEECRGGSGSPCSLSTDLRTRCVQKYSLQRLLAWSPEKGVHDDVFRVPVACSCQLL</sequence>
<dbReference type="SUPFAM" id="SSF57501">
    <property type="entry name" value="Cystine-knot cytokines"/>
    <property type="match status" value="1"/>
</dbReference>
<dbReference type="GO" id="GO:0021556">
    <property type="term" value="P:central nervous system formation"/>
    <property type="evidence" value="ECO:0007669"/>
    <property type="project" value="TreeGrafter"/>
</dbReference>
<feature type="region of interest" description="Disordered" evidence="4">
    <location>
        <begin position="507"/>
        <end position="540"/>
    </location>
</feature>
<proteinExistence type="predicted"/>
<dbReference type="PANTHER" id="PTHR23199">
    <property type="entry name" value="NEUROTROPHIN 1-RELATED"/>
    <property type="match status" value="1"/>
</dbReference>
<feature type="compositionally biased region" description="Basic and acidic residues" evidence="4">
    <location>
        <begin position="133"/>
        <end position="147"/>
    </location>
</feature>
<dbReference type="EMBL" id="JAFNEN010000368">
    <property type="protein sequence ID" value="KAG8184602.1"/>
    <property type="molecule type" value="Genomic_DNA"/>
</dbReference>
<evidence type="ECO:0000256" key="1">
    <source>
        <dbReference type="ARBA" id="ARBA00022729"/>
    </source>
</evidence>
<dbReference type="InterPro" id="IPR029034">
    <property type="entry name" value="Cystine-knot_cytokine"/>
</dbReference>
<dbReference type="InterPro" id="IPR032104">
    <property type="entry name" value="Spaetzle"/>
</dbReference>
<feature type="compositionally biased region" description="Acidic residues" evidence="4">
    <location>
        <begin position="102"/>
        <end position="116"/>
    </location>
</feature>
<accession>A0AAV6UK30</accession>
<organism evidence="7 8">
    <name type="scientific">Oedothorax gibbosus</name>
    <dbReference type="NCBI Taxonomy" id="931172"/>
    <lineage>
        <taxon>Eukaryota</taxon>
        <taxon>Metazoa</taxon>
        <taxon>Ecdysozoa</taxon>
        <taxon>Arthropoda</taxon>
        <taxon>Chelicerata</taxon>
        <taxon>Arachnida</taxon>
        <taxon>Araneae</taxon>
        <taxon>Araneomorphae</taxon>
        <taxon>Entelegynae</taxon>
        <taxon>Araneoidea</taxon>
        <taxon>Linyphiidae</taxon>
        <taxon>Erigoninae</taxon>
        <taxon>Oedothorax</taxon>
    </lineage>
</organism>
<evidence type="ECO:0000313" key="8">
    <source>
        <dbReference type="Proteomes" id="UP000827092"/>
    </source>
</evidence>
<comment type="caution">
    <text evidence="7">The sequence shown here is derived from an EMBL/GenBank/DDBJ whole genome shotgun (WGS) entry which is preliminary data.</text>
</comment>
<feature type="signal peptide" evidence="5">
    <location>
        <begin position="1"/>
        <end position="18"/>
    </location>
</feature>
<reference evidence="7 8" key="1">
    <citation type="journal article" date="2022" name="Nat. Ecol. Evol.">
        <title>A masculinizing supergene underlies an exaggerated male reproductive morph in a spider.</title>
        <authorList>
            <person name="Hendrickx F."/>
            <person name="De Corte Z."/>
            <person name="Sonet G."/>
            <person name="Van Belleghem S.M."/>
            <person name="Kostlbacher S."/>
            <person name="Vangestel C."/>
        </authorList>
    </citation>
    <scope>NUCLEOTIDE SEQUENCE [LARGE SCALE GENOMIC DNA]</scope>
    <source>
        <strain evidence="7">W744_W776</strain>
    </source>
</reference>
<evidence type="ECO:0000256" key="2">
    <source>
        <dbReference type="ARBA" id="ARBA00023157"/>
    </source>
</evidence>
<evidence type="ECO:0000259" key="6">
    <source>
        <dbReference type="Pfam" id="PF16077"/>
    </source>
</evidence>
<name>A0AAV6UK30_9ARAC</name>
<protein>
    <recommendedName>
        <fullName evidence="6">Spaetzle domain-containing protein</fullName>
    </recommendedName>
</protein>
<evidence type="ECO:0000256" key="3">
    <source>
        <dbReference type="ARBA" id="ARBA00023180"/>
    </source>
</evidence>
<dbReference type="AlphaFoldDB" id="A0AAV6UK30"/>
<feature type="compositionally biased region" description="Low complexity" evidence="4">
    <location>
        <begin position="152"/>
        <end position="162"/>
    </location>
</feature>
<feature type="chain" id="PRO_5043978188" description="Spaetzle domain-containing protein" evidence="5">
    <location>
        <begin position="19"/>
        <end position="736"/>
    </location>
</feature>
<dbReference type="Pfam" id="PF16077">
    <property type="entry name" value="Spaetzle"/>
    <property type="match status" value="1"/>
</dbReference>
<evidence type="ECO:0000256" key="5">
    <source>
        <dbReference type="SAM" id="SignalP"/>
    </source>
</evidence>
<feature type="domain" description="Spaetzle" evidence="6">
    <location>
        <begin position="639"/>
        <end position="734"/>
    </location>
</feature>
<feature type="region of interest" description="Disordered" evidence="4">
    <location>
        <begin position="186"/>
        <end position="207"/>
    </location>
</feature>
<feature type="region of interest" description="Disordered" evidence="4">
    <location>
        <begin position="64"/>
        <end position="167"/>
    </location>
</feature>
<feature type="region of interest" description="Disordered" evidence="4">
    <location>
        <begin position="388"/>
        <end position="407"/>
    </location>
</feature>
<dbReference type="Gene3D" id="2.10.90.10">
    <property type="entry name" value="Cystine-knot cytokines"/>
    <property type="match status" value="1"/>
</dbReference>
<keyword evidence="8" id="KW-1185">Reference proteome</keyword>
<feature type="compositionally biased region" description="Acidic residues" evidence="4">
    <location>
        <begin position="75"/>
        <end position="92"/>
    </location>
</feature>
<evidence type="ECO:0000313" key="7">
    <source>
        <dbReference type="EMBL" id="KAG8184602.1"/>
    </source>
</evidence>
<dbReference type="GO" id="GO:0045087">
    <property type="term" value="P:innate immune response"/>
    <property type="evidence" value="ECO:0007669"/>
    <property type="project" value="TreeGrafter"/>
</dbReference>
<evidence type="ECO:0000256" key="4">
    <source>
        <dbReference type="SAM" id="MobiDB-lite"/>
    </source>
</evidence>
<dbReference type="PANTHER" id="PTHR23199:SF12">
    <property type="entry name" value="NEUROTROPHIN 1-RELATED"/>
    <property type="match status" value="1"/>
</dbReference>
<gene>
    <name evidence="7" type="ORF">JTE90_005216</name>
</gene>
<dbReference type="GO" id="GO:0005121">
    <property type="term" value="F:Toll binding"/>
    <property type="evidence" value="ECO:0007669"/>
    <property type="project" value="TreeGrafter"/>
</dbReference>
<feature type="region of interest" description="Disordered" evidence="4">
    <location>
        <begin position="21"/>
        <end position="43"/>
    </location>
</feature>
<keyword evidence="3" id="KW-0325">Glycoprotein</keyword>